<evidence type="ECO:0000256" key="1">
    <source>
        <dbReference type="SAM" id="Phobius"/>
    </source>
</evidence>
<gene>
    <name evidence="3" type="ORF">AMST5_02873</name>
</gene>
<reference evidence="3" key="1">
    <citation type="submission" date="2023-07" db="EMBL/GenBank/DDBJ databases">
        <authorList>
            <person name="Pelsma A.J. K."/>
        </authorList>
    </citation>
    <scope>NUCLEOTIDE SEQUENCE</scope>
</reference>
<keyword evidence="1" id="KW-0812">Transmembrane</keyword>
<proteinExistence type="predicted"/>
<accession>A0AA48M4I5</accession>
<feature type="transmembrane region" description="Helical" evidence="1">
    <location>
        <begin position="34"/>
        <end position="54"/>
    </location>
</feature>
<evidence type="ECO:0000313" key="3">
    <source>
        <dbReference type="EMBL" id="CAJ0877372.1"/>
    </source>
</evidence>
<name>A0AA48M4I5_9ZZZZ</name>
<keyword evidence="1" id="KW-0472">Membrane</keyword>
<feature type="domain" description="HPP transmembrane region" evidence="2">
    <location>
        <begin position="37"/>
        <end position="182"/>
    </location>
</feature>
<dbReference type="EMBL" id="OY288114">
    <property type="protein sequence ID" value="CAJ0877372.1"/>
    <property type="molecule type" value="Genomic_DNA"/>
</dbReference>
<sequence length="194" mass="20418">MSPISSDDSRTAPQLNPEVVEFENGRGRVLVSRLYPAMISGLVIGSIGFFAISVDEPWLFPSLGPTVFIQAVTPSASGARFWNTIVGHAIGLVAGFVALFAFAAQNTPAVMSAEILSIHRVAATALAVSVTVGLQSVLNAQHPPAAATTMLVTLGGLKPNWSTVYIVSIGVLLAAAFGVIVRICHPAILRERQW</sequence>
<keyword evidence="1" id="KW-1133">Transmembrane helix</keyword>
<protein>
    <recommendedName>
        <fullName evidence="2">HPP transmembrane region domain-containing protein</fullName>
    </recommendedName>
</protein>
<evidence type="ECO:0000259" key="2">
    <source>
        <dbReference type="Pfam" id="PF04982"/>
    </source>
</evidence>
<feature type="transmembrane region" description="Helical" evidence="1">
    <location>
        <begin position="164"/>
        <end position="184"/>
    </location>
</feature>
<organism evidence="3">
    <name type="scientific">freshwater sediment metagenome</name>
    <dbReference type="NCBI Taxonomy" id="556182"/>
    <lineage>
        <taxon>unclassified sequences</taxon>
        <taxon>metagenomes</taxon>
        <taxon>ecological metagenomes</taxon>
    </lineage>
</organism>
<dbReference type="AlphaFoldDB" id="A0AA48M4I5"/>
<feature type="transmembrane region" description="Helical" evidence="1">
    <location>
        <begin position="115"/>
        <end position="134"/>
    </location>
</feature>
<dbReference type="Pfam" id="PF04982">
    <property type="entry name" value="TM_HPP"/>
    <property type="match status" value="1"/>
</dbReference>
<feature type="transmembrane region" description="Helical" evidence="1">
    <location>
        <begin position="81"/>
        <end position="103"/>
    </location>
</feature>
<dbReference type="InterPro" id="IPR058581">
    <property type="entry name" value="TM_HPP"/>
</dbReference>